<dbReference type="EMBL" id="ACEQ02000036">
    <property type="protein sequence ID" value="EEZ74609.1"/>
    <property type="molecule type" value="Genomic_DNA"/>
</dbReference>
<dbReference type="PATRIC" id="fig|546265.8.peg.2405"/>
<gene>
    <name evidence="1" type="ORF">NEILACOT_05383</name>
</gene>
<protein>
    <submittedName>
        <fullName evidence="1">Uncharacterized protein</fullName>
    </submittedName>
</protein>
<proteinExistence type="predicted"/>
<dbReference type="AlphaFoldDB" id="D0WCU9"/>
<dbReference type="Proteomes" id="UP000003843">
    <property type="component" value="Unassembled WGS sequence"/>
</dbReference>
<sequence length="71" mass="7936">MTDLFLNADIVEDKNDQSPFSNIFDFLASLFISPARSEMAAVLWPPICLSSVTLVRKPSNLKLWKPLAGRV</sequence>
<name>D0WCU9_NEILA</name>
<reference evidence="1 2" key="1">
    <citation type="submission" date="2009-10" db="EMBL/GenBank/DDBJ databases">
        <authorList>
            <person name="Weinstock G."/>
            <person name="Sodergren E."/>
            <person name="Clifton S."/>
            <person name="Fulton L."/>
            <person name="Fulton B."/>
            <person name="Courtney L."/>
            <person name="Fronick C."/>
            <person name="Harrison M."/>
            <person name="Strong C."/>
            <person name="Farmer C."/>
            <person name="Delahaunty K."/>
            <person name="Markovic C."/>
            <person name="Hall O."/>
            <person name="Minx P."/>
            <person name="Tomlinson C."/>
            <person name="Mitreva M."/>
            <person name="Nelson J."/>
            <person name="Hou S."/>
            <person name="Wollam A."/>
            <person name="Pepin K.H."/>
            <person name="Johnson M."/>
            <person name="Bhonagiri V."/>
            <person name="Nash W.E."/>
            <person name="Warren W."/>
            <person name="Chinwalla A."/>
            <person name="Mardis E.R."/>
            <person name="Wilson R.K."/>
        </authorList>
    </citation>
    <scope>NUCLEOTIDE SEQUENCE [LARGE SCALE GENOMIC DNA]</scope>
    <source>
        <strain evidence="1 2">ATCC 23970</strain>
    </source>
</reference>
<evidence type="ECO:0000313" key="2">
    <source>
        <dbReference type="Proteomes" id="UP000003843"/>
    </source>
</evidence>
<evidence type="ECO:0000313" key="1">
    <source>
        <dbReference type="EMBL" id="EEZ74609.1"/>
    </source>
</evidence>
<comment type="caution">
    <text evidence="1">The sequence shown here is derived from an EMBL/GenBank/DDBJ whole genome shotgun (WGS) entry which is preliminary data.</text>
</comment>
<organism evidence="1 2">
    <name type="scientific">Neisseria lactamica ATCC 23970</name>
    <dbReference type="NCBI Taxonomy" id="546265"/>
    <lineage>
        <taxon>Bacteria</taxon>
        <taxon>Pseudomonadati</taxon>
        <taxon>Pseudomonadota</taxon>
        <taxon>Betaproteobacteria</taxon>
        <taxon>Neisseriales</taxon>
        <taxon>Neisseriaceae</taxon>
        <taxon>Neisseria</taxon>
    </lineage>
</organism>
<accession>D0WCU9</accession>